<evidence type="ECO:0000256" key="2">
    <source>
        <dbReference type="SAM" id="Phobius"/>
    </source>
</evidence>
<feature type="transmembrane region" description="Helical" evidence="2">
    <location>
        <begin position="12"/>
        <end position="30"/>
    </location>
</feature>
<evidence type="ECO:0000256" key="1">
    <source>
        <dbReference type="SAM" id="MobiDB-lite"/>
    </source>
</evidence>
<dbReference type="AlphaFoldDB" id="A0A5Y3M669"/>
<dbReference type="CDD" id="cd00093">
    <property type="entry name" value="HTH_XRE"/>
    <property type="match status" value="1"/>
</dbReference>
<accession>A0A5Y3M669</accession>
<proteinExistence type="predicted"/>
<gene>
    <name evidence="3" type="ORF">CQE41_25455</name>
</gene>
<keyword evidence="2" id="KW-0472">Membrane</keyword>
<dbReference type="SUPFAM" id="SSF47413">
    <property type="entry name" value="lambda repressor-like DNA-binding domains"/>
    <property type="match status" value="1"/>
</dbReference>
<sequence>MRKSMTGSCYETSGLVPIAGAIIVATSMFLSGTGASYSVKDVNQWRGFVQPKVQFGLTKLETNCDSDSESADFRTISENLINVRDTLSPSMSGLAKELGITRQALYKWLSGESQPDDVGKANYIIELSRLADRFNEAGVENAKLISKMKAFDGLSIIDLIKRGDDWKSSVNILIDEARNLKNAGTKANLTRSKSAPTDGWMSSVSIPGSGMKG</sequence>
<keyword evidence="2" id="KW-1133">Transmembrane helix</keyword>
<dbReference type="EMBL" id="AAIURM010000063">
    <property type="protein sequence ID" value="ECI2867426.1"/>
    <property type="molecule type" value="Genomic_DNA"/>
</dbReference>
<dbReference type="Gene3D" id="1.10.260.40">
    <property type="entry name" value="lambda repressor-like DNA-binding domains"/>
    <property type="match status" value="1"/>
</dbReference>
<organism evidence="3">
    <name type="scientific">Salmonella enterica I</name>
    <dbReference type="NCBI Taxonomy" id="59201"/>
    <lineage>
        <taxon>Bacteria</taxon>
        <taxon>Pseudomonadati</taxon>
        <taxon>Pseudomonadota</taxon>
        <taxon>Gammaproteobacteria</taxon>
        <taxon>Enterobacterales</taxon>
        <taxon>Enterobacteriaceae</taxon>
        <taxon>Salmonella</taxon>
    </lineage>
</organism>
<keyword evidence="2" id="KW-0812">Transmembrane</keyword>
<reference evidence="3" key="1">
    <citation type="submission" date="2018-08" db="EMBL/GenBank/DDBJ databases">
        <authorList>
            <person name="Ashton P.M."/>
            <person name="Dallman T."/>
            <person name="Nair S."/>
            <person name="De Pinna E."/>
            <person name="Peters T."/>
            <person name="Grant K."/>
        </authorList>
    </citation>
    <scope>NUCLEOTIDE SEQUENCE [LARGE SCALE GENOMIC DNA]</scope>
    <source>
        <strain evidence="3">193386</strain>
    </source>
</reference>
<protein>
    <submittedName>
        <fullName evidence="3">XRE family transcriptional regulator</fullName>
    </submittedName>
</protein>
<feature type="region of interest" description="Disordered" evidence="1">
    <location>
        <begin position="188"/>
        <end position="213"/>
    </location>
</feature>
<comment type="caution">
    <text evidence="3">The sequence shown here is derived from an EMBL/GenBank/DDBJ whole genome shotgun (WGS) entry which is preliminary data.</text>
</comment>
<dbReference type="InterPro" id="IPR010982">
    <property type="entry name" value="Lambda_DNA-bd_dom_sf"/>
</dbReference>
<dbReference type="InterPro" id="IPR001387">
    <property type="entry name" value="Cro/C1-type_HTH"/>
</dbReference>
<name>A0A5Y3M669_SALET</name>
<dbReference type="GO" id="GO:0003677">
    <property type="term" value="F:DNA binding"/>
    <property type="evidence" value="ECO:0007669"/>
    <property type="project" value="InterPro"/>
</dbReference>
<dbReference type="Proteomes" id="UP000839636">
    <property type="component" value="Unassembled WGS sequence"/>
</dbReference>
<feature type="compositionally biased region" description="Polar residues" evidence="1">
    <location>
        <begin position="188"/>
        <end position="206"/>
    </location>
</feature>
<evidence type="ECO:0000313" key="3">
    <source>
        <dbReference type="EMBL" id="ECI2867426.1"/>
    </source>
</evidence>